<keyword evidence="8" id="KW-0175">Coiled coil</keyword>
<dbReference type="Proteomes" id="UP000019151">
    <property type="component" value="Chromosome"/>
</dbReference>
<evidence type="ECO:0000256" key="5">
    <source>
        <dbReference type="ARBA" id="ARBA00022692"/>
    </source>
</evidence>
<dbReference type="Gene3D" id="1.20.1600.10">
    <property type="entry name" value="Outer membrane efflux proteins (OEP)"/>
    <property type="match status" value="1"/>
</dbReference>
<dbReference type="PANTHER" id="PTHR30026:SF20">
    <property type="entry name" value="OUTER MEMBRANE PROTEIN TOLC"/>
    <property type="match status" value="1"/>
</dbReference>
<keyword evidence="9" id="KW-0732">Signal</keyword>
<dbReference type="GO" id="GO:1990281">
    <property type="term" value="C:efflux pump complex"/>
    <property type="evidence" value="ECO:0007669"/>
    <property type="project" value="TreeGrafter"/>
</dbReference>
<dbReference type="RefSeq" id="WP_025411449.1">
    <property type="nucleotide sequence ID" value="NZ_CP007128.1"/>
</dbReference>
<evidence type="ECO:0000256" key="4">
    <source>
        <dbReference type="ARBA" id="ARBA00022452"/>
    </source>
</evidence>
<evidence type="ECO:0000256" key="6">
    <source>
        <dbReference type="ARBA" id="ARBA00023136"/>
    </source>
</evidence>
<evidence type="ECO:0000256" key="2">
    <source>
        <dbReference type="ARBA" id="ARBA00007613"/>
    </source>
</evidence>
<reference evidence="10 11" key="1">
    <citation type="journal article" date="2014" name="Genome Announc.">
        <title>Genome Sequence and Methylome of Soil Bacterium Gemmatirosa kalamazoonensis KBS708T, a Member of the Rarely Cultivated Gemmatimonadetes Phylum.</title>
        <authorList>
            <person name="Debruyn J.M."/>
            <person name="Radosevich M."/>
            <person name="Wommack K.E."/>
            <person name="Polson S.W."/>
            <person name="Hauser L.J."/>
            <person name="Fawaz M.N."/>
            <person name="Korlach J."/>
            <person name="Tsai Y.C."/>
        </authorList>
    </citation>
    <scope>NUCLEOTIDE SEQUENCE [LARGE SCALE GENOMIC DNA]</scope>
    <source>
        <strain evidence="10 11">KBS708</strain>
    </source>
</reference>
<keyword evidence="11" id="KW-1185">Reference proteome</keyword>
<name>W0RFT5_9BACT</name>
<dbReference type="PANTHER" id="PTHR30026">
    <property type="entry name" value="OUTER MEMBRANE PROTEIN TOLC"/>
    <property type="match status" value="1"/>
</dbReference>
<dbReference type="GO" id="GO:0015562">
    <property type="term" value="F:efflux transmembrane transporter activity"/>
    <property type="evidence" value="ECO:0007669"/>
    <property type="project" value="InterPro"/>
</dbReference>
<dbReference type="EMBL" id="CP007128">
    <property type="protein sequence ID" value="AHG89974.1"/>
    <property type="molecule type" value="Genomic_DNA"/>
</dbReference>
<dbReference type="KEGG" id="gba:J421_2437"/>
<keyword evidence="3" id="KW-0813">Transport</keyword>
<dbReference type="OrthoDB" id="128088at2"/>
<keyword evidence="6" id="KW-0472">Membrane</keyword>
<feature type="coiled-coil region" evidence="8">
    <location>
        <begin position="349"/>
        <end position="408"/>
    </location>
</feature>
<evidence type="ECO:0000256" key="7">
    <source>
        <dbReference type="ARBA" id="ARBA00023237"/>
    </source>
</evidence>
<evidence type="ECO:0000256" key="1">
    <source>
        <dbReference type="ARBA" id="ARBA00004442"/>
    </source>
</evidence>
<feature type="chain" id="PRO_5004794059" evidence="9">
    <location>
        <begin position="28"/>
        <end position="458"/>
    </location>
</feature>
<protein>
    <submittedName>
        <fullName evidence="10">Outer membrane efflux protein</fullName>
    </submittedName>
</protein>
<dbReference type="eggNOG" id="COG1538">
    <property type="taxonomic scope" value="Bacteria"/>
</dbReference>
<feature type="signal peptide" evidence="9">
    <location>
        <begin position="1"/>
        <end position="27"/>
    </location>
</feature>
<accession>W0RFT5</accession>
<dbReference type="AlphaFoldDB" id="W0RFT5"/>
<evidence type="ECO:0000256" key="9">
    <source>
        <dbReference type="SAM" id="SignalP"/>
    </source>
</evidence>
<dbReference type="InterPro" id="IPR003423">
    <property type="entry name" value="OMP_efflux"/>
</dbReference>
<dbReference type="STRING" id="861299.J421_2437"/>
<gene>
    <name evidence="10" type="ORF">J421_2437</name>
</gene>
<dbReference type="Pfam" id="PF02321">
    <property type="entry name" value="OEP"/>
    <property type="match status" value="2"/>
</dbReference>
<dbReference type="InParanoid" id="W0RFT5"/>
<sequence length="458" mass="48388">MTTISRFLALSAAALVAGRAASPASLAAQTPTTPHDTMLTLGQAARLAARQSAAVLAARERSREAAARVTQARSALLPDLSANASRTGRTFNTATFGIDFPAPPGQPPLFDPNGQVEGPVNLWDVRGRVAANLLDLGALGRVRAAQSAQRATGAEAENQGDLAATQAASAYLRALRAEGQYRARAADSALALDLLGIAQEQLRAGTGVALDVTRAQSQIAQSQAALITARADRDRAQLDLRRALNLSLDTPIRLADSLGTLPANESLPNETDAVQRALANRPDLRAAAAQVEAARRQTSAIKAERLPTVSAFVDQGNIGKDLNHMLPTYDYGVQVSLPIFDGFRREGRVEEQQAVANEAELRRRDLEAQAAVEVRGALLDLRAAREQVAATAERVRLAEQELSQARERFRAGVAGNADVITASLSLNAARTASVDALTAYQTARVSLARAQGSLTELP</sequence>
<dbReference type="InterPro" id="IPR051906">
    <property type="entry name" value="TolC-like"/>
</dbReference>
<dbReference type="GO" id="GO:0015288">
    <property type="term" value="F:porin activity"/>
    <property type="evidence" value="ECO:0007669"/>
    <property type="project" value="TreeGrafter"/>
</dbReference>
<dbReference type="GO" id="GO:0009279">
    <property type="term" value="C:cell outer membrane"/>
    <property type="evidence" value="ECO:0007669"/>
    <property type="project" value="UniProtKB-SubCell"/>
</dbReference>
<keyword evidence="7" id="KW-0998">Cell outer membrane</keyword>
<evidence type="ECO:0000256" key="8">
    <source>
        <dbReference type="SAM" id="Coils"/>
    </source>
</evidence>
<evidence type="ECO:0000256" key="3">
    <source>
        <dbReference type="ARBA" id="ARBA00022448"/>
    </source>
</evidence>
<evidence type="ECO:0000313" key="10">
    <source>
        <dbReference type="EMBL" id="AHG89974.1"/>
    </source>
</evidence>
<evidence type="ECO:0000313" key="11">
    <source>
        <dbReference type="Proteomes" id="UP000019151"/>
    </source>
</evidence>
<keyword evidence="5" id="KW-0812">Transmembrane</keyword>
<keyword evidence="4" id="KW-1134">Transmembrane beta strand</keyword>
<comment type="similarity">
    <text evidence="2">Belongs to the outer membrane factor (OMF) (TC 1.B.17) family.</text>
</comment>
<dbReference type="SUPFAM" id="SSF56954">
    <property type="entry name" value="Outer membrane efflux proteins (OEP)"/>
    <property type="match status" value="1"/>
</dbReference>
<proteinExistence type="inferred from homology"/>
<comment type="subcellular location">
    <subcellularLocation>
        <location evidence="1">Cell outer membrane</location>
    </subcellularLocation>
</comment>
<organism evidence="10 11">
    <name type="scientific">Gemmatirosa kalamazoonensis</name>
    <dbReference type="NCBI Taxonomy" id="861299"/>
    <lineage>
        <taxon>Bacteria</taxon>
        <taxon>Pseudomonadati</taxon>
        <taxon>Gemmatimonadota</taxon>
        <taxon>Gemmatimonadia</taxon>
        <taxon>Gemmatimonadales</taxon>
        <taxon>Gemmatimonadaceae</taxon>
        <taxon>Gemmatirosa</taxon>
    </lineage>
</organism>
<dbReference type="HOGENOM" id="CLU_012817_10_6_0"/>